<organism evidence="8 9">
    <name type="scientific">Capsella rubella</name>
    <dbReference type="NCBI Taxonomy" id="81985"/>
    <lineage>
        <taxon>Eukaryota</taxon>
        <taxon>Viridiplantae</taxon>
        <taxon>Streptophyta</taxon>
        <taxon>Embryophyta</taxon>
        <taxon>Tracheophyta</taxon>
        <taxon>Spermatophyta</taxon>
        <taxon>Magnoliopsida</taxon>
        <taxon>eudicotyledons</taxon>
        <taxon>Gunneridae</taxon>
        <taxon>Pentapetalae</taxon>
        <taxon>rosids</taxon>
        <taxon>malvids</taxon>
        <taxon>Brassicales</taxon>
        <taxon>Brassicaceae</taxon>
        <taxon>Camelineae</taxon>
        <taxon>Capsella</taxon>
    </lineage>
</organism>
<dbReference type="SUPFAM" id="SSF55455">
    <property type="entry name" value="SRF-like"/>
    <property type="match status" value="1"/>
</dbReference>
<comment type="subcellular location">
    <subcellularLocation>
        <location evidence="1">Nucleus</location>
    </subcellularLocation>
</comment>
<dbReference type="AlphaFoldDB" id="R0GR02"/>
<protein>
    <recommendedName>
        <fullName evidence="7">MADS-box domain-containing protein</fullName>
    </recommendedName>
</protein>
<feature type="region of interest" description="Disordered" evidence="6">
    <location>
        <begin position="74"/>
        <end position="94"/>
    </location>
</feature>
<evidence type="ECO:0000259" key="7">
    <source>
        <dbReference type="PROSITE" id="PS50066"/>
    </source>
</evidence>
<evidence type="ECO:0000256" key="6">
    <source>
        <dbReference type="SAM" id="MobiDB-lite"/>
    </source>
</evidence>
<sequence length="94" mass="10800">MGRKRSLTLNWATQRARRANIKTRLSKLIKKTNELTILCDGRACLMVNDREDDQLVVWPSTQEAQPLVENLYSFTEHERDPKAADPESSIETIS</sequence>
<evidence type="ECO:0000313" key="9">
    <source>
        <dbReference type="Proteomes" id="UP000029121"/>
    </source>
</evidence>
<keyword evidence="3" id="KW-0238">DNA-binding</keyword>
<dbReference type="GO" id="GO:0005634">
    <property type="term" value="C:nucleus"/>
    <property type="evidence" value="ECO:0007669"/>
    <property type="project" value="UniProtKB-SubCell"/>
</dbReference>
<evidence type="ECO:0000256" key="1">
    <source>
        <dbReference type="ARBA" id="ARBA00004123"/>
    </source>
</evidence>
<evidence type="ECO:0000313" key="8">
    <source>
        <dbReference type="EMBL" id="EOA19309.1"/>
    </source>
</evidence>
<evidence type="ECO:0000256" key="4">
    <source>
        <dbReference type="ARBA" id="ARBA00023163"/>
    </source>
</evidence>
<reference evidence="9" key="1">
    <citation type="journal article" date="2013" name="Nat. Genet.">
        <title>The Capsella rubella genome and the genomic consequences of rapid mating system evolution.</title>
        <authorList>
            <person name="Slotte T."/>
            <person name="Hazzouri K.M."/>
            <person name="Agren J.A."/>
            <person name="Koenig D."/>
            <person name="Maumus F."/>
            <person name="Guo Y.L."/>
            <person name="Steige K."/>
            <person name="Platts A.E."/>
            <person name="Escobar J.S."/>
            <person name="Newman L.K."/>
            <person name="Wang W."/>
            <person name="Mandakova T."/>
            <person name="Vello E."/>
            <person name="Smith L.M."/>
            <person name="Henz S.R."/>
            <person name="Steffen J."/>
            <person name="Takuno S."/>
            <person name="Brandvain Y."/>
            <person name="Coop G."/>
            <person name="Andolfatto P."/>
            <person name="Hu T.T."/>
            <person name="Blanchette M."/>
            <person name="Clark R.M."/>
            <person name="Quesneville H."/>
            <person name="Nordborg M."/>
            <person name="Gaut B.S."/>
            <person name="Lysak M.A."/>
            <person name="Jenkins J."/>
            <person name="Grimwood J."/>
            <person name="Chapman J."/>
            <person name="Prochnik S."/>
            <person name="Shu S."/>
            <person name="Rokhsar D."/>
            <person name="Schmutz J."/>
            <person name="Weigel D."/>
            <person name="Wright S.I."/>
        </authorList>
    </citation>
    <scope>NUCLEOTIDE SEQUENCE [LARGE SCALE GENOMIC DNA]</scope>
    <source>
        <strain evidence="9">cv. Monte Gargano</strain>
    </source>
</reference>
<dbReference type="GO" id="GO:0046983">
    <property type="term" value="F:protein dimerization activity"/>
    <property type="evidence" value="ECO:0007669"/>
    <property type="project" value="InterPro"/>
</dbReference>
<dbReference type="EMBL" id="KB870810">
    <property type="protein sequence ID" value="EOA19309.1"/>
    <property type="molecule type" value="Genomic_DNA"/>
</dbReference>
<feature type="domain" description="MADS-box" evidence="7">
    <location>
        <begin position="1"/>
        <end position="47"/>
    </location>
</feature>
<accession>R0GR02</accession>
<keyword evidence="9" id="KW-1185">Reference proteome</keyword>
<dbReference type="Proteomes" id="UP000029121">
    <property type="component" value="Unassembled WGS sequence"/>
</dbReference>
<name>R0GR02_9BRAS</name>
<dbReference type="InterPro" id="IPR002100">
    <property type="entry name" value="TF_MADSbox"/>
</dbReference>
<dbReference type="PROSITE" id="PS50066">
    <property type="entry name" value="MADS_BOX_2"/>
    <property type="match status" value="1"/>
</dbReference>
<proteinExistence type="predicted"/>
<dbReference type="Gene3D" id="3.40.1810.10">
    <property type="entry name" value="Transcription factor, MADS-box"/>
    <property type="match status" value="1"/>
</dbReference>
<evidence type="ECO:0000256" key="2">
    <source>
        <dbReference type="ARBA" id="ARBA00023015"/>
    </source>
</evidence>
<evidence type="ECO:0000256" key="3">
    <source>
        <dbReference type="ARBA" id="ARBA00023125"/>
    </source>
</evidence>
<dbReference type="InterPro" id="IPR036879">
    <property type="entry name" value="TF_MADSbox_sf"/>
</dbReference>
<keyword evidence="2" id="KW-0805">Transcription regulation</keyword>
<gene>
    <name evidence="8" type="ORF">CARUB_v10002761mg</name>
</gene>
<dbReference type="GO" id="GO:0003677">
    <property type="term" value="F:DNA binding"/>
    <property type="evidence" value="ECO:0007669"/>
    <property type="project" value="UniProtKB-KW"/>
</dbReference>
<dbReference type="eggNOG" id="KOG0014">
    <property type="taxonomic scope" value="Eukaryota"/>
</dbReference>
<dbReference type="Pfam" id="PF00319">
    <property type="entry name" value="SRF-TF"/>
    <property type="match status" value="1"/>
</dbReference>
<evidence type="ECO:0000256" key="5">
    <source>
        <dbReference type="ARBA" id="ARBA00023242"/>
    </source>
</evidence>
<feature type="compositionally biased region" description="Basic and acidic residues" evidence="6">
    <location>
        <begin position="75"/>
        <end position="85"/>
    </location>
</feature>
<keyword evidence="5" id="KW-0539">Nucleus</keyword>
<keyword evidence="4" id="KW-0804">Transcription</keyword>